<keyword evidence="1" id="KW-0472">Membrane</keyword>
<accession>A0ABS2D6C7</accession>
<dbReference type="RefSeq" id="WP_204198594.1">
    <property type="nucleotide sequence ID" value="NZ_JAFEMC010000002.1"/>
</dbReference>
<name>A0ABS2D6C7_9SPHN</name>
<feature type="transmembrane region" description="Helical" evidence="1">
    <location>
        <begin position="77"/>
        <end position="96"/>
    </location>
</feature>
<reference evidence="2 3" key="1">
    <citation type="submission" date="2020-12" db="EMBL/GenBank/DDBJ databases">
        <title>Sphingomonas sp.</title>
        <authorList>
            <person name="Kim M.K."/>
        </authorList>
    </citation>
    <scope>NUCLEOTIDE SEQUENCE [LARGE SCALE GENOMIC DNA]</scope>
    <source>
        <strain evidence="2 3">BT552</strain>
    </source>
</reference>
<comment type="caution">
    <text evidence="2">The sequence shown here is derived from an EMBL/GenBank/DDBJ whole genome shotgun (WGS) entry which is preliminary data.</text>
</comment>
<dbReference type="Pfam" id="PF14248">
    <property type="entry name" value="DUF4345"/>
    <property type="match status" value="1"/>
</dbReference>
<dbReference type="InterPro" id="IPR025597">
    <property type="entry name" value="DUF4345"/>
</dbReference>
<evidence type="ECO:0000256" key="1">
    <source>
        <dbReference type="SAM" id="Phobius"/>
    </source>
</evidence>
<sequence length="146" mass="15093">MIEKRALQAVILIACLLPLVVGGQGIVHGPAPFGHLTDVPRDLDSHFRYISGIFFATGLGFLSCVPAVEAKGARFRLLGGLIVVGGLARGVSLIAVGVPSTGHILGLGMETIVVPLLMLWQAGFARRYLAGVTAPSSPAPTSALGR</sequence>
<gene>
    <name evidence="2" type="ORF">ILT43_08865</name>
</gene>
<protein>
    <submittedName>
        <fullName evidence="2">DUF4345 domain-containing protein</fullName>
    </submittedName>
</protein>
<keyword evidence="1" id="KW-1133">Transmembrane helix</keyword>
<keyword evidence="3" id="KW-1185">Reference proteome</keyword>
<organism evidence="2 3">
    <name type="scientific">Sphingomonas longa</name>
    <dbReference type="NCBI Taxonomy" id="2778730"/>
    <lineage>
        <taxon>Bacteria</taxon>
        <taxon>Pseudomonadati</taxon>
        <taxon>Pseudomonadota</taxon>
        <taxon>Alphaproteobacteria</taxon>
        <taxon>Sphingomonadales</taxon>
        <taxon>Sphingomonadaceae</taxon>
        <taxon>Sphingomonas</taxon>
    </lineage>
</organism>
<feature type="transmembrane region" description="Helical" evidence="1">
    <location>
        <begin position="102"/>
        <end position="120"/>
    </location>
</feature>
<proteinExistence type="predicted"/>
<dbReference type="Proteomes" id="UP000763641">
    <property type="component" value="Unassembled WGS sequence"/>
</dbReference>
<keyword evidence="1" id="KW-0812">Transmembrane</keyword>
<dbReference type="EMBL" id="JAFEMC010000002">
    <property type="protein sequence ID" value="MBM6576484.1"/>
    <property type="molecule type" value="Genomic_DNA"/>
</dbReference>
<evidence type="ECO:0000313" key="3">
    <source>
        <dbReference type="Proteomes" id="UP000763641"/>
    </source>
</evidence>
<evidence type="ECO:0000313" key="2">
    <source>
        <dbReference type="EMBL" id="MBM6576484.1"/>
    </source>
</evidence>
<feature type="transmembrane region" description="Helical" evidence="1">
    <location>
        <begin position="46"/>
        <end position="65"/>
    </location>
</feature>